<accession>A0A523UUQ9</accession>
<dbReference type="Gene3D" id="3.30.360.10">
    <property type="entry name" value="Dihydrodipicolinate Reductase, domain 2"/>
    <property type="match status" value="1"/>
</dbReference>
<gene>
    <name evidence="3" type="ORF">E3J62_05330</name>
</gene>
<dbReference type="InterPro" id="IPR000683">
    <property type="entry name" value="Gfo/Idh/MocA-like_OxRdtase_N"/>
</dbReference>
<dbReference type="Gene3D" id="3.40.50.720">
    <property type="entry name" value="NAD(P)-binding Rossmann-like Domain"/>
    <property type="match status" value="1"/>
</dbReference>
<evidence type="ECO:0000259" key="1">
    <source>
        <dbReference type="Pfam" id="PF01408"/>
    </source>
</evidence>
<dbReference type="SUPFAM" id="SSF55347">
    <property type="entry name" value="Glyceraldehyde-3-phosphate dehydrogenase-like, C-terminal domain"/>
    <property type="match status" value="1"/>
</dbReference>
<evidence type="ECO:0000313" key="3">
    <source>
        <dbReference type="EMBL" id="TET46079.1"/>
    </source>
</evidence>
<dbReference type="Proteomes" id="UP000315525">
    <property type="component" value="Unassembled WGS sequence"/>
</dbReference>
<protein>
    <submittedName>
        <fullName evidence="3">Gfo/Idh/MocA family oxidoreductase</fullName>
    </submittedName>
</protein>
<dbReference type="EMBL" id="SOJN01000067">
    <property type="protein sequence ID" value="TET46079.1"/>
    <property type="molecule type" value="Genomic_DNA"/>
</dbReference>
<name>A0A523UUQ9_UNCT6</name>
<dbReference type="InterPro" id="IPR051450">
    <property type="entry name" value="Gfo/Idh/MocA_Oxidoreductases"/>
</dbReference>
<reference evidence="3 4" key="1">
    <citation type="submission" date="2019-03" db="EMBL/GenBank/DDBJ databases">
        <title>Metabolic potential of uncultured bacteria and archaea associated with petroleum seepage in deep-sea sediments.</title>
        <authorList>
            <person name="Dong X."/>
            <person name="Hubert C."/>
        </authorList>
    </citation>
    <scope>NUCLEOTIDE SEQUENCE [LARGE SCALE GENOMIC DNA]</scope>
    <source>
        <strain evidence="3">E44_bin18</strain>
    </source>
</reference>
<dbReference type="PANTHER" id="PTHR43377:SF6">
    <property type="entry name" value="GFO_IDH_MOCA-LIKE OXIDOREDUCTASE N-TERMINAL DOMAIN-CONTAINING PROTEIN"/>
    <property type="match status" value="1"/>
</dbReference>
<evidence type="ECO:0000259" key="2">
    <source>
        <dbReference type="Pfam" id="PF22725"/>
    </source>
</evidence>
<dbReference type="SUPFAM" id="SSF51735">
    <property type="entry name" value="NAD(P)-binding Rossmann-fold domains"/>
    <property type="match status" value="1"/>
</dbReference>
<dbReference type="Pfam" id="PF01408">
    <property type="entry name" value="GFO_IDH_MocA"/>
    <property type="match status" value="1"/>
</dbReference>
<dbReference type="PANTHER" id="PTHR43377">
    <property type="entry name" value="BILIVERDIN REDUCTASE A"/>
    <property type="match status" value="1"/>
</dbReference>
<feature type="domain" description="GFO/IDH/MocA-like oxidoreductase" evidence="2">
    <location>
        <begin position="154"/>
        <end position="261"/>
    </location>
</feature>
<comment type="caution">
    <text evidence="3">The sequence shown here is derived from an EMBL/GenBank/DDBJ whole genome shotgun (WGS) entry which is preliminary data.</text>
</comment>
<proteinExistence type="predicted"/>
<dbReference type="AlphaFoldDB" id="A0A523UUQ9"/>
<evidence type="ECO:0000313" key="4">
    <source>
        <dbReference type="Proteomes" id="UP000315525"/>
    </source>
</evidence>
<dbReference type="InterPro" id="IPR036291">
    <property type="entry name" value="NAD(P)-bd_dom_sf"/>
</dbReference>
<dbReference type="Pfam" id="PF22725">
    <property type="entry name" value="GFO_IDH_MocA_C3"/>
    <property type="match status" value="1"/>
</dbReference>
<dbReference type="GO" id="GO:0000166">
    <property type="term" value="F:nucleotide binding"/>
    <property type="evidence" value="ECO:0007669"/>
    <property type="project" value="InterPro"/>
</dbReference>
<dbReference type="InterPro" id="IPR055170">
    <property type="entry name" value="GFO_IDH_MocA-like_dom"/>
</dbReference>
<sequence>MGAESEPRRRLKDDHRLVQRKVFVMIKLGIVGAGYWGPNLIRNFMSIDECEVKLICDSDPEQLTKVGEGKAEVELTTDSSKVVNSDADAVVVATSAETHYALVKEILGAGKDVFVEKPLTLSVSEGEELVELADSRDRILMVGHILLYHPAVKMLKNYITDGTLGKVYYVYSARLNLGRVRKDENALWAFAPHDVSIILHLLESMPDSVQASGECYLRDGIFDVVFMSMHFADKSMAQVHVSWLDPHKTRKITVVGSKKMAVFDDVQSMEKIRIYDKGFDYTPAYASYPESLTLRIGDIHIPKIDGREPLRLECEHFLECIKTRKKPVSDGENGLRVLRVLEAAQKSLGQKGKPFKP</sequence>
<organism evidence="3 4">
    <name type="scientific">candidate division TA06 bacterium</name>
    <dbReference type="NCBI Taxonomy" id="2250710"/>
    <lineage>
        <taxon>Bacteria</taxon>
        <taxon>Bacteria division TA06</taxon>
    </lineage>
</organism>
<feature type="domain" description="Gfo/Idh/MocA-like oxidoreductase N-terminal" evidence="1">
    <location>
        <begin position="26"/>
        <end position="144"/>
    </location>
</feature>